<evidence type="ECO:0000256" key="1">
    <source>
        <dbReference type="ARBA" id="ARBA00004236"/>
    </source>
</evidence>
<organism evidence="4">
    <name type="scientific">Magallana gigas</name>
    <name type="common">Pacific oyster</name>
    <name type="synonym">Crassostrea gigas</name>
    <dbReference type="NCBI Taxonomy" id="29159"/>
    <lineage>
        <taxon>Eukaryota</taxon>
        <taxon>Metazoa</taxon>
        <taxon>Spiralia</taxon>
        <taxon>Lophotrochozoa</taxon>
        <taxon>Mollusca</taxon>
        <taxon>Bivalvia</taxon>
        <taxon>Autobranchia</taxon>
        <taxon>Pteriomorphia</taxon>
        <taxon>Ostreida</taxon>
        <taxon>Ostreoidea</taxon>
        <taxon>Ostreidae</taxon>
        <taxon>Magallana</taxon>
    </lineage>
</organism>
<gene>
    <name evidence="4" type="ORF">CGI_10027650</name>
</gene>
<dbReference type="InterPro" id="IPR019316">
    <property type="entry name" value="G8_domain"/>
</dbReference>
<sequence length="621" mass="68867">MTGTGWIWVTSCLVALVASQSCPDQDSSLKKWSEDATWNGEEPKEGDSLVIQDGDSFLLDTSPPPLDSITIESGGKLVVADGMDIKLSVKYILIRGEMHVGSEDCKFTGKLHITVRDIPAGRIVAIALKRRFREEKVNTTGLHSMLEEWAYGAADGSSLKFRDYKFHGAWAMIKKQGDDSTTQEILLNEDGKPVRIAELYHEENGIKFGVRSWVHTVKRGMCYSRGKSSLVENSLPILNLVDNTQTWRTGDQIVLLSTDFDWKQREFGTIIDCTTCTSNQVRVNIEPQFDHFGEVYKNVDMRGEVALINRNIVIEGEADADGKKMGGHIKFLKGFTTVQVNNVELVRMGQQTSLGNYPLHFHMCGDVDDREKPSLLSGNSIRDSFARCITVHGSHGAQVRNNFCLNTLGHGYFLEDGGEKRTVLDGNLGAGQKKSKLISTDKFPTTFWITNPQTYVRNNVAAGGAGHGFWFVYPNEPLDASEGLGMMDLYEAMHTAIFEFDNNVAHSNVKSGLFIDNILKNDGSLGETNTYEPWNDPKDPDSGAKMVTISRLTAYKNMKQNAWINGGYIKVTQSSSSPQEQFIDNSVFVGDSPNIGSPSVVAKFAGWGRSVPLEFAYVKYE</sequence>
<dbReference type="HOGENOM" id="CLU_030300_0_0_1"/>
<protein>
    <submittedName>
        <fullName evidence="4">Transmembrane protein 2</fullName>
    </submittedName>
</protein>
<dbReference type="InterPro" id="IPR011050">
    <property type="entry name" value="Pectin_lyase_fold/virulence"/>
</dbReference>
<dbReference type="Pfam" id="PF24606">
    <property type="entry name" value="CEMIP_beta-hel"/>
    <property type="match status" value="1"/>
</dbReference>
<keyword evidence="4" id="KW-0812">Transmembrane</keyword>
<dbReference type="GO" id="GO:0005886">
    <property type="term" value="C:plasma membrane"/>
    <property type="evidence" value="ECO:0007669"/>
    <property type="project" value="UniProtKB-SubCell"/>
</dbReference>
<keyword evidence="2" id="KW-1003">Cell membrane</keyword>
<dbReference type="Pfam" id="PF10162">
    <property type="entry name" value="G8"/>
    <property type="match status" value="1"/>
</dbReference>
<keyword evidence="3" id="KW-0325">Glycoprotein</keyword>
<keyword evidence="2" id="KW-0472">Membrane</keyword>
<evidence type="ECO:0000256" key="3">
    <source>
        <dbReference type="ARBA" id="ARBA00023180"/>
    </source>
</evidence>
<dbReference type="AlphaFoldDB" id="K1QK92"/>
<accession>K1QK92</accession>
<dbReference type="SMART" id="SM01225">
    <property type="entry name" value="G8"/>
    <property type="match status" value="1"/>
</dbReference>
<dbReference type="InterPro" id="IPR055401">
    <property type="entry name" value="CEMIP_beta-hel_dom"/>
</dbReference>
<dbReference type="PROSITE" id="PS51484">
    <property type="entry name" value="G8"/>
    <property type="match status" value="1"/>
</dbReference>
<reference evidence="4" key="1">
    <citation type="journal article" date="2012" name="Nature">
        <title>The oyster genome reveals stress adaptation and complexity of shell formation.</title>
        <authorList>
            <person name="Zhang G."/>
            <person name="Fang X."/>
            <person name="Guo X."/>
            <person name="Li L."/>
            <person name="Luo R."/>
            <person name="Xu F."/>
            <person name="Yang P."/>
            <person name="Zhang L."/>
            <person name="Wang X."/>
            <person name="Qi H."/>
            <person name="Xiong Z."/>
            <person name="Que H."/>
            <person name="Xie Y."/>
            <person name="Holland P.W."/>
            <person name="Paps J."/>
            <person name="Zhu Y."/>
            <person name="Wu F."/>
            <person name="Chen Y."/>
            <person name="Wang J."/>
            <person name="Peng C."/>
            <person name="Meng J."/>
            <person name="Yang L."/>
            <person name="Liu J."/>
            <person name="Wen B."/>
            <person name="Zhang N."/>
            <person name="Huang Z."/>
            <person name="Zhu Q."/>
            <person name="Feng Y."/>
            <person name="Mount A."/>
            <person name="Hedgecock D."/>
            <person name="Xu Z."/>
            <person name="Liu Y."/>
            <person name="Domazet-Loso T."/>
            <person name="Du Y."/>
            <person name="Sun X."/>
            <person name="Zhang S."/>
            <person name="Liu B."/>
            <person name="Cheng P."/>
            <person name="Jiang X."/>
            <person name="Li J."/>
            <person name="Fan D."/>
            <person name="Wang W."/>
            <person name="Fu W."/>
            <person name="Wang T."/>
            <person name="Wang B."/>
            <person name="Zhang J."/>
            <person name="Peng Z."/>
            <person name="Li Y."/>
            <person name="Li N."/>
            <person name="Wang J."/>
            <person name="Chen M."/>
            <person name="He Y."/>
            <person name="Tan F."/>
            <person name="Song X."/>
            <person name="Zheng Q."/>
            <person name="Huang R."/>
            <person name="Yang H."/>
            <person name="Du X."/>
            <person name="Chen L."/>
            <person name="Yang M."/>
            <person name="Gaffney P.M."/>
            <person name="Wang S."/>
            <person name="Luo L."/>
            <person name="She Z."/>
            <person name="Ming Y."/>
            <person name="Huang W."/>
            <person name="Zhang S."/>
            <person name="Huang B."/>
            <person name="Zhang Y."/>
            <person name="Qu T."/>
            <person name="Ni P."/>
            <person name="Miao G."/>
            <person name="Wang J."/>
            <person name="Wang Q."/>
            <person name="Steinberg C.E."/>
            <person name="Wang H."/>
            <person name="Li N."/>
            <person name="Qian L."/>
            <person name="Zhang G."/>
            <person name="Li Y."/>
            <person name="Yang H."/>
            <person name="Liu X."/>
            <person name="Wang J."/>
            <person name="Yin Y."/>
            <person name="Wang J."/>
        </authorList>
    </citation>
    <scope>NUCLEOTIDE SEQUENCE [LARGE SCALE GENOMIC DNA]</scope>
    <source>
        <strain evidence="4">05x7-T-G4-1.051#20</strain>
    </source>
</reference>
<dbReference type="SUPFAM" id="SSF51126">
    <property type="entry name" value="Pectin lyase-like"/>
    <property type="match status" value="1"/>
</dbReference>
<dbReference type="Gene3D" id="2.160.20.10">
    <property type="entry name" value="Single-stranded right-handed beta-helix, Pectin lyase-like"/>
    <property type="match status" value="1"/>
</dbReference>
<evidence type="ECO:0000313" key="4">
    <source>
        <dbReference type="EMBL" id="EKC31539.1"/>
    </source>
</evidence>
<proteinExistence type="predicted"/>
<name>K1QK92_MAGGI</name>
<dbReference type="PANTHER" id="PTHR15535">
    <property type="entry name" value="TRANSMEMBRANE PROTEIN 2-RELATED"/>
    <property type="match status" value="1"/>
</dbReference>
<comment type="subcellular location">
    <subcellularLocation>
        <location evidence="1">Cell membrane</location>
    </subcellularLocation>
</comment>
<dbReference type="InParanoid" id="K1QK92"/>
<evidence type="ECO:0000256" key="2">
    <source>
        <dbReference type="ARBA" id="ARBA00022475"/>
    </source>
</evidence>
<dbReference type="InterPro" id="IPR052252">
    <property type="entry name" value="CEMIP/CEMIP2"/>
</dbReference>
<dbReference type="PANTHER" id="PTHR15535:SF17">
    <property type="entry name" value="TRANSMEMBRANE PROTEIN"/>
    <property type="match status" value="1"/>
</dbReference>
<dbReference type="InterPro" id="IPR012334">
    <property type="entry name" value="Pectin_lyas_fold"/>
</dbReference>
<dbReference type="EMBL" id="JH816755">
    <property type="protein sequence ID" value="EKC31539.1"/>
    <property type="molecule type" value="Genomic_DNA"/>
</dbReference>